<comment type="caution">
    <text evidence="2">The sequence shown here is derived from an EMBL/GenBank/DDBJ whole genome shotgun (WGS) entry which is preliminary data.</text>
</comment>
<dbReference type="EMBL" id="JBHRZH010000004">
    <property type="protein sequence ID" value="MFC3759994.1"/>
    <property type="molecule type" value="Genomic_DNA"/>
</dbReference>
<evidence type="ECO:0000259" key="1">
    <source>
        <dbReference type="SMART" id="SM00849"/>
    </source>
</evidence>
<feature type="domain" description="Metallo-beta-lactamase" evidence="1">
    <location>
        <begin position="75"/>
        <end position="232"/>
    </location>
</feature>
<evidence type="ECO:0000313" key="2">
    <source>
        <dbReference type="EMBL" id="MFC3759994.1"/>
    </source>
</evidence>
<dbReference type="PANTHER" id="PTHR36839">
    <property type="entry name" value="METALLO-BETA-LACTAMASE FAMILY PROTEIN (AFU_ORTHOLOGUE AFUA_5G12770)"/>
    <property type="match status" value="1"/>
</dbReference>
<proteinExistence type="predicted"/>
<dbReference type="SUPFAM" id="SSF56281">
    <property type="entry name" value="Metallo-hydrolase/oxidoreductase"/>
    <property type="match status" value="1"/>
</dbReference>
<dbReference type="PANTHER" id="PTHR36839:SF1">
    <property type="entry name" value="METALLO-BETA-LACTAMASE FAMILY PROTEIN (AFU_ORTHOLOGUE AFUA_5G12770)"/>
    <property type="match status" value="1"/>
</dbReference>
<dbReference type="Pfam" id="PF00753">
    <property type="entry name" value="Lactamase_B"/>
    <property type="match status" value="1"/>
</dbReference>
<dbReference type="Proteomes" id="UP001595699">
    <property type="component" value="Unassembled WGS sequence"/>
</dbReference>
<gene>
    <name evidence="2" type="ORF">ACFOUW_04035</name>
</gene>
<dbReference type="InterPro" id="IPR036866">
    <property type="entry name" value="RibonucZ/Hydroxyglut_hydro"/>
</dbReference>
<sequence>MTVWICATCAVEHRDSAAPPNGECAICADERQYVPEDGQRWTTLTELREAGTTIDLAEVEPGLYGLSTTPAVGIGQRALLLQTDDGNLLWDPVGYVDDAAIEKVRELGGIAFVVASHPHMYGVQVEWSHAFGNAPVLVPEADKRWLMRPDPVVRFWEGTVKLLPGTTLIQVGGHFPGSAAVHWTGAADDNGVLLAGDTVMPGRRVGSASFMRSFPNMIPLSQAAVRKIVANLEPYEYDRLYSNFGTVVRPNAKAGVKASAERYLAWIRGDFDDDI</sequence>
<protein>
    <submittedName>
        <fullName evidence="2">MBL fold metallo-hydrolase</fullName>
    </submittedName>
</protein>
<keyword evidence="3" id="KW-1185">Reference proteome</keyword>
<name>A0ABV7Y5F9_9ACTN</name>
<dbReference type="RefSeq" id="WP_205120178.1">
    <property type="nucleotide sequence ID" value="NZ_JAFBCM010000001.1"/>
</dbReference>
<reference evidence="3" key="1">
    <citation type="journal article" date="2019" name="Int. J. Syst. Evol. Microbiol.">
        <title>The Global Catalogue of Microorganisms (GCM) 10K type strain sequencing project: providing services to taxonomists for standard genome sequencing and annotation.</title>
        <authorList>
            <consortium name="The Broad Institute Genomics Platform"/>
            <consortium name="The Broad Institute Genome Sequencing Center for Infectious Disease"/>
            <person name="Wu L."/>
            <person name="Ma J."/>
        </authorList>
    </citation>
    <scope>NUCLEOTIDE SEQUENCE [LARGE SCALE GENOMIC DNA]</scope>
    <source>
        <strain evidence="3">CGMCC 4.7241</strain>
    </source>
</reference>
<evidence type="ECO:0000313" key="3">
    <source>
        <dbReference type="Proteomes" id="UP001595699"/>
    </source>
</evidence>
<dbReference type="Gene3D" id="3.60.15.10">
    <property type="entry name" value="Ribonuclease Z/Hydroxyacylglutathione hydrolase-like"/>
    <property type="match status" value="1"/>
</dbReference>
<accession>A0ABV7Y5F9</accession>
<dbReference type="SMART" id="SM00849">
    <property type="entry name" value="Lactamase_B"/>
    <property type="match status" value="1"/>
</dbReference>
<dbReference type="InterPro" id="IPR001279">
    <property type="entry name" value="Metallo-B-lactamas"/>
</dbReference>
<organism evidence="2 3">
    <name type="scientific">Tenggerimyces flavus</name>
    <dbReference type="NCBI Taxonomy" id="1708749"/>
    <lineage>
        <taxon>Bacteria</taxon>
        <taxon>Bacillati</taxon>
        <taxon>Actinomycetota</taxon>
        <taxon>Actinomycetes</taxon>
        <taxon>Propionibacteriales</taxon>
        <taxon>Nocardioidaceae</taxon>
        <taxon>Tenggerimyces</taxon>
    </lineage>
</organism>